<sequence length="77" mass="9174">MKLQLIFMCVAIFVLVKAESELQAEEIKEFEEETARDCVHLYDDCIRSVCCEDYRCKCGNFGWFHYECYCLQQGERL</sequence>
<reference evidence="2" key="2">
    <citation type="submission" date="2019-05" db="EMBL/GenBank/DDBJ databases">
        <title>Unravelling the molecular evolution of spider venoms.</title>
        <authorList>
            <person name="Pineda S."/>
        </authorList>
    </citation>
    <scope>NUCLEOTIDE SEQUENCE</scope>
</reference>
<dbReference type="EMBL" id="HAHH01000203">
    <property type="protein sequence ID" value="SNX34705.1"/>
    <property type="molecule type" value="Transcribed_RNA"/>
</dbReference>
<feature type="signal peptide" evidence="1">
    <location>
        <begin position="1"/>
        <end position="18"/>
    </location>
</feature>
<accession>A0A4Q8K5X3</accession>
<dbReference type="AlphaFoldDB" id="A0A4Q8K5X3"/>
<protein>
    <submittedName>
        <fullName evidence="2">U47-Deinotoxin-Dsu1c_1</fullName>
    </submittedName>
</protein>
<name>A0A4Q8K5X3_DEISU</name>
<feature type="chain" id="PRO_5020254535" evidence="1">
    <location>
        <begin position="19"/>
        <end position="77"/>
    </location>
</feature>
<evidence type="ECO:0000313" key="2">
    <source>
        <dbReference type="EMBL" id="SNX34705.1"/>
    </source>
</evidence>
<organism evidence="2">
    <name type="scientific">Deinopis subrufa</name>
    <name type="common">Rufous net-casting spider</name>
    <dbReference type="NCBI Taxonomy" id="1905329"/>
    <lineage>
        <taxon>Eukaryota</taxon>
        <taxon>Metazoa</taxon>
        <taxon>Ecdysozoa</taxon>
        <taxon>Arthropoda</taxon>
        <taxon>Chelicerata</taxon>
        <taxon>Arachnida</taxon>
        <taxon>Araneae</taxon>
        <taxon>Araneomorphae</taxon>
        <taxon>Entelegynae</taxon>
        <taxon>Deinopoidea</taxon>
        <taxon>Deinopidae</taxon>
        <taxon>Deinopis</taxon>
    </lineage>
</organism>
<reference evidence="2" key="1">
    <citation type="submission" date="2017-05" db="EMBL/GenBank/DDBJ databases">
        <authorList>
            <person name="QRISCLOUD D."/>
        </authorList>
    </citation>
    <scope>NUCLEOTIDE SEQUENCE</scope>
</reference>
<keyword evidence="1" id="KW-0732">Signal</keyword>
<proteinExistence type="predicted"/>
<evidence type="ECO:0000256" key="1">
    <source>
        <dbReference type="SAM" id="SignalP"/>
    </source>
</evidence>